<proteinExistence type="predicted"/>
<dbReference type="EMBL" id="HACA01018153">
    <property type="protein sequence ID" value="CDW35514.1"/>
    <property type="molecule type" value="Transcribed_RNA"/>
</dbReference>
<name>A0A0K2UBA2_LEPSM</name>
<sequence>MHRSIARKIIRAGGSKDLRHNKNTSPLTMGTVNHWPYGIQVSPSINIKKGNVNTHREASR</sequence>
<evidence type="ECO:0000256" key="1">
    <source>
        <dbReference type="SAM" id="MobiDB-lite"/>
    </source>
</evidence>
<accession>A0A0K2UBA2</accession>
<reference evidence="2" key="1">
    <citation type="submission" date="2014-05" db="EMBL/GenBank/DDBJ databases">
        <authorList>
            <person name="Chronopoulou M."/>
        </authorList>
    </citation>
    <scope>NUCLEOTIDE SEQUENCE</scope>
    <source>
        <tissue evidence="2">Whole organism</tissue>
    </source>
</reference>
<evidence type="ECO:0000313" key="2">
    <source>
        <dbReference type="EMBL" id="CDW35514.1"/>
    </source>
</evidence>
<protein>
    <submittedName>
        <fullName evidence="2">Uncharacterized protein</fullName>
    </submittedName>
</protein>
<organism evidence="2">
    <name type="scientific">Lepeophtheirus salmonis</name>
    <name type="common">Salmon louse</name>
    <name type="synonym">Caligus salmonis</name>
    <dbReference type="NCBI Taxonomy" id="72036"/>
    <lineage>
        <taxon>Eukaryota</taxon>
        <taxon>Metazoa</taxon>
        <taxon>Ecdysozoa</taxon>
        <taxon>Arthropoda</taxon>
        <taxon>Crustacea</taxon>
        <taxon>Multicrustacea</taxon>
        <taxon>Hexanauplia</taxon>
        <taxon>Copepoda</taxon>
        <taxon>Siphonostomatoida</taxon>
        <taxon>Caligidae</taxon>
        <taxon>Lepeophtheirus</taxon>
    </lineage>
</organism>
<feature type="region of interest" description="Disordered" evidence="1">
    <location>
        <begin position="1"/>
        <end position="29"/>
    </location>
</feature>
<dbReference type="AlphaFoldDB" id="A0A0K2UBA2"/>
<feature type="compositionally biased region" description="Basic residues" evidence="1">
    <location>
        <begin position="1"/>
        <end position="10"/>
    </location>
</feature>